<dbReference type="PANTHER" id="PTHR30619">
    <property type="entry name" value="DNA INTERNALIZATION/COMPETENCE PROTEIN COMEC/REC2"/>
    <property type="match status" value="1"/>
</dbReference>
<dbReference type="AlphaFoldDB" id="A0A7W4WBN8"/>
<protein>
    <submittedName>
        <fullName evidence="1">Beta-lactamase superfamily II metal-dependent hydrolase</fullName>
    </submittedName>
</protein>
<keyword evidence="1" id="KW-0378">Hydrolase</keyword>
<name>A0A7W4WBN8_9GAMM</name>
<dbReference type="RefSeq" id="WP_183458397.1">
    <property type="nucleotide sequence ID" value="NZ_JACHWZ010000006.1"/>
</dbReference>
<dbReference type="SUPFAM" id="SSF56281">
    <property type="entry name" value="Metallo-hydrolase/oxidoreductase"/>
    <property type="match status" value="1"/>
</dbReference>
<evidence type="ECO:0000313" key="1">
    <source>
        <dbReference type="EMBL" id="MBB3060728.1"/>
    </source>
</evidence>
<dbReference type="InterPro" id="IPR052159">
    <property type="entry name" value="Competence_DNA_uptake"/>
</dbReference>
<organism evidence="1 2">
    <name type="scientific">Microbulbifer rhizosphaerae</name>
    <dbReference type="NCBI Taxonomy" id="1562603"/>
    <lineage>
        <taxon>Bacteria</taxon>
        <taxon>Pseudomonadati</taxon>
        <taxon>Pseudomonadota</taxon>
        <taxon>Gammaproteobacteria</taxon>
        <taxon>Cellvibrionales</taxon>
        <taxon>Microbulbiferaceae</taxon>
        <taxon>Microbulbifer</taxon>
    </lineage>
</organism>
<comment type="caution">
    <text evidence="1">The sequence shown here is derived from an EMBL/GenBank/DDBJ whole genome shotgun (WGS) entry which is preliminary data.</text>
</comment>
<dbReference type="EMBL" id="JACHWZ010000006">
    <property type="protein sequence ID" value="MBB3060728.1"/>
    <property type="molecule type" value="Genomic_DNA"/>
</dbReference>
<accession>A0A7W4WBN8</accession>
<keyword evidence="2" id="KW-1185">Reference proteome</keyword>
<proteinExistence type="predicted"/>
<evidence type="ECO:0000313" key="2">
    <source>
        <dbReference type="Proteomes" id="UP000535937"/>
    </source>
</evidence>
<dbReference type="Gene3D" id="3.60.15.10">
    <property type="entry name" value="Ribonuclease Z/Hydroxyacylglutathione hydrolase-like"/>
    <property type="match status" value="1"/>
</dbReference>
<sequence length="502" mass="57103">MVRIRYAKGPVVYLYDIDNLRTRKRQLLWGDWLRIVDDIDEKWSRVRWGGDIFAIKKEDYQQERLLEMIFLDVGQGDGCILTTPLIGAREKILIIDAGISDNMKGYLEYRFRDFKNKFRFHAAVITHPDSDHYRGFQKVFENPQISFENVYHNGLMERTGPDLLGPLDGGFLTDIRPTKLSARALYTDPAVRGGKWYPELIWTALESERFGDVAMLSTAHGEKEDGRSWMPGFAPSDNPELTIEVLGPVVERAPNGRPGLRALPATMGGTAMNTAKTKNGHSVLLRLQYRGFSILFGGDLNVPAEHFLMRHYGNGGAAPTTLTETRAMIERARERFGADLMKCCHHGSSDVTEEFLEATAPAGYVVSSGDEESHVHPRPDLLGLLGKKGRGKRPLILSTELQRSTREHEDQSLRRKLDGLVEKIKREDDPAREQELKNQRNEILDELFKRNVGVYGSINLRTDGQRAVIAFRREKSSQTKRWFYYELEKDTDGVFQVKTADS</sequence>
<reference evidence="1 2" key="1">
    <citation type="submission" date="2020-08" db="EMBL/GenBank/DDBJ databases">
        <title>Genomic Encyclopedia of Type Strains, Phase III (KMG-III): the genomes of soil and plant-associated and newly described type strains.</title>
        <authorList>
            <person name="Whitman W."/>
        </authorList>
    </citation>
    <scope>NUCLEOTIDE SEQUENCE [LARGE SCALE GENOMIC DNA]</scope>
    <source>
        <strain evidence="1 2">CECT 8799</strain>
    </source>
</reference>
<gene>
    <name evidence="1" type="ORF">FHS09_001548</name>
</gene>
<dbReference type="GO" id="GO:0016787">
    <property type="term" value="F:hydrolase activity"/>
    <property type="evidence" value="ECO:0007669"/>
    <property type="project" value="UniProtKB-KW"/>
</dbReference>
<dbReference type="PANTHER" id="PTHR30619:SF1">
    <property type="entry name" value="RECOMBINATION PROTEIN 2"/>
    <property type="match status" value="1"/>
</dbReference>
<dbReference type="Proteomes" id="UP000535937">
    <property type="component" value="Unassembled WGS sequence"/>
</dbReference>
<dbReference type="InterPro" id="IPR036866">
    <property type="entry name" value="RibonucZ/Hydroxyglut_hydro"/>
</dbReference>